<dbReference type="EMBL" id="CATOUU010000555">
    <property type="protein sequence ID" value="CAI9934011.1"/>
    <property type="molecule type" value="Genomic_DNA"/>
</dbReference>
<gene>
    <name evidence="1" type="ORF">HINF_LOCUS21656</name>
    <name evidence="2" type="ORF">HINF_LOCUS22820</name>
    <name evidence="3" type="ORF">HINF_LOCUS27517</name>
    <name evidence="4" type="ORF">HINF_LOCUS40026</name>
    <name evidence="5" type="ORF">HINF_LOCUS59232</name>
    <name evidence="6" type="ORF">HINF_LOCUS75570</name>
</gene>
<reference evidence="3" key="1">
    <citation type="submission" date="2023-06" db="EMBL/GenBank/DDBJ databases">
        <authorList>
            <person name="Kurt Z."/>
        </authorList>
    </citation>
    <scope>NUCLEOTIDE SEQUENCE</scope>
</reference>
<organism evidence="3">
    <name type="scientific">Hexamita inflata</name>
    <dbReference type="NCBI Taxonomy" id="28002"/>
    <lineage>
        <taxon>Eukaryota</taxon>
        <taxon>Metamonada</taxon>
        <taxon>Diplomonadida</taxon>
        <taxon>Hexamitidae</taxon>
        <taxon>Hexamitinae</taxon>
        <taxon>Hexamita</taxon>
    </lineage>
</organism>
<evidence type="ECO:0000313" key="6">
    <source>
        <dbReference type="EMBL" id="CAL6109703.1"/>
    </source>
</evidence>
<comment type="caution">
    <text evidence="3">The sequence shown here is derived from an EMBL/GenBank/DDBJ whole genome shotgun (WGS) entry which is preliminary data.</text>
</comment>
<evidence type="ECO:0000313" key="3">
    <source>
        <dbReference type="EMBL" id="CAI9939872.1"/>
    </source>
</evidence>
<name>A0AA86PRU1_9EUKA</name>
<reference evidence="4 7" key="2">
    <citation type="submission" date="2024-07" db="EMBL/GenBank/DDBJ databases">
        <authorList>
            <person name="Akdeniz Z."/>
        </authorList>
    </citation>
    <scope>NUCLEOTIDE SEQUENCE [LARGE SCALE GENOMIC DNA]</scope>
</reference>
<sequence>MLHLTQLSSSKLSEQEQQQMYDYLKSKYDVQLNASGQVQIDKSNANNSLSRKFETSTLMQSQVKVPIEDYSSKLGVFQKIPEYEPLPSRYQRDLRFLDQSSRYQIEEPVVQQELVQQELQVDNEEQKRIEEENNQIQQFGFSLYKLDAESKRLQEAITTMSEQVVQQHDTIHSYKLKLQEIQFETKKQETVNDMLNEQITMTKMEVGRLIGQK</sequence>
<dbReference type="EMBL" id="CATOUU010000594">
    <property type="protein sequence ID" value="CAI9935175.1"/>
    <property type="molecule type" value="Genomic_DNA"/>
</dbReference>
<evidence type="ECO:0000313" key="4">
    <source>
        <dbReference type="EMBL" id="CAL6043335.1"/>
    </source>
</evidence>
<dbReference type="EMBL" id="CAXDID020000674">
    <property type="protein sequence ID" value="CAL6109703.1"/>
    <property type="molecule type" value="Genomic_DNA"/>
</dbReference>
<keyword evidence="7" id="KW-1185">Reference proteome</keyword>
<dbReference type="EMBL" id="CATOUU010000668">
    <property type="protein sequence ID" value="CAI9939872.1"/>
    <property type="molecule type" value="Genomic_DNA"/>
</dbReference>
<proteinExistence type="predicted"/>
<dbReference type="Proteomes" id="UP001642409">
    <property type="component" value="Unassembled WGS sequence"/>
</dbReference>
<dbReference type="EMBL" id="CAXDID020000338">
    <property type="protein sequence ID" value="CAL6079120.1"/>
    <property type="molecule type" value="Genomic_DNA"/>
</dbReference>
<evidence type="ECO:0000313" key="7">
    <source>
        <dbReference type="Proteomes" id="UP001642409"/>
    </source>
</evidence>
<evidence type="ECO:0000313" key="5">
    <source>
        <dbReference type="EMBL" id="CAL6079120.1"/>
    </source>
</evidence>
<accession>A0AA86PRU1</accession>
<evidence type="ECO:0000313" key="2">
    <source>
        <dbReference type="EMBL" id="CAI9935175.1"/>
    </source>
</evidence>
<evidence type="ECO:0000313" key="1">
    <source>
        <dbReference type="EMBL" id="CAI9934011.1"/>
    </source>
</evidence>
<dbReference type="EMBL" id="CAXDID020000156">
    <property type="protein sequence ID" value="CAL6043335.1"/>
    <property type="molecule type" value="Genomic_DNA"/>
</dbReference>
<dbReference type="AlphaFoldDB" id="A0AA86PRU1"/>
<protein>
    <submittedName>
        <fullName evidence="4">Hypothetical_protein</fullName>
    </submittedName>
</protein>